<gene>
    <name evidence="2" type="ORF">RN001_014952</name>
</gene>
<organism evidence="2 3">
    <name type="scientific">Aquatica leii</name>
    <dbReference type="NCBI Taxonomy" id="1421715"/>
    <lineage>
        <taxon>Eukaryota</taxon>
        <taxon>Metazoa</taxon>
        <taxon>Ecdysozoa</taxon>
        <taxon>Arthropoda</taxon>
        <taxon>Hexapoda</taxon>
        <taxon>Insecta</taxon>
        <taxon>Pterygota</taxon>
        <taxon>Neoptera</taxon>
        <taxon>Endopterygota</taxon>
        <taxon>Coleoptera</taxon>
        <taxon>Polyphaga</taxon>
        <taxon>Elateriformia</taxon>
        <taxon>Elateroidea</taxon>
        <taxon>Lampyridae</taxon>
        <taxon>Luciolinae</taxon>
        <taxon>Aquatica</taxon>
    </lineage>
</organism>
<evidence type="ECO:0000313" key="3">
    <source>
        <dbReference type="Proteomes" id="UP001353858"/>
    </source>
</evidence>
<keyword evidence="1" id="KW-0732">Signal</keyword>
<dbReference type="AlphaFoldDB" id="A0AAN7SKV7"/>
<evidence type="ECO:0000256" key="1">
    <source>
        <dbReference type="SAM" id="SignalP"/>
    </source>
</evidence>
<name>A0AAN7SKV7_9COLE</name>
<feature type="chain" id="PRO_5042953631" evidence="1">
    <location>
        <begin position="21"/>
        <end position="111"/>
    </location>
</feature>
<proteinExistence type="predicted"/>
<accession>A0AAN7SKV7</accession>
<comment type="caution">
    <text evidence="2">The sequence shown here is derived from an EMBL/GenBank/DDBJ whole genome shotgun (WGS) entry which is preliminary data.</text>
</comment>
<dbReference type="EMBL" id="JARPUR010000007">
    <property type="protein sequence ID" value="KAK4872923.1"/>
    <property type="molecule type" value="Genomic_DNA"/>
</dbReference>
<protein>
    <submittedName>
        <fullName evidence="2">Uncharacterized protein</fullName>
    </submittedName>
</protein>
<evidence type="ECO:0000313" key="2">
    <source>
        <dbReference type="EMBL" id="KAK4872923.1"/>
    </source>
</evidence>
<keyword evidence="3" id="KW-1185">Reference proteome</keyword>
<reference evidence="3" key="1">
    <citation type="submission" date="2023-01" db="EMBL/GenBank/DDBJ databases">
        <title>Key to firefly adult light organ development and bioluminescence: homeobox transcription factors regulate luciferase expression and transportation to peroxisome.</title>
        <authorList>
            <person name="Fu X."/>
        </authorList>
    </citation>
    <scope>NUCLEOTIDE SEQUENCE [LARGE SCALE GENOMIC DNA]</scope>
</reference>
<sequence>MKVIYVLVLAGVFSFGEVKANDMSLENKALFRPLACLASDDVQLIDLSAPEFLQELDWLQQQSPCFRNVKTIMHIVHKSQCIRKFVQSTFADKDQLLAEYPNFYIILQCFL</sequence>
<dbReference type="Proteomes" id="UP001353858">
    <property type="component" value="Unassembled WGS sequence"/>
</dbReference>
<feature type="signal peptide" evidence="1">
    <location>
        <begin position="1"/>
        <end position="20"/>
    </location>
</feature>